<proteinExistence type="inferred from homology"/>
<keyword evidence="5" id="KW-0378">Hydrolase</keyword>
<dbReference type="Proteomes" id="UP000727962">
    <property type="component" value="Unassembled WGS sequence"/>
</dbReference>
<dbReference type="GO" id="GO:0006508">
    <property type="term" value="P:proteolysis"/>
    <property type="evidence" value="ECO:0007669"/>
    <property type="project" value="UniProtKB-KW"/>
</dbReference>
<dbReference type="AlphaFoldDB" id="A0A931LSI0"/>
<reference evidence="9" key="1">
    <citation type="submission" date="2020-07" db="EMBL/GenBank/DDBJ databases">
        <title>Huge and variable diversity of episymbiotic CPR bacteria and DPANN archaea in groundwater ecosystems.</title>
        <authorList>
            <person name="He C.Y."/>
            <person name="Keren R."/>
            <person name="Whittaker M."/>
            <person name="Farag I.F."/>
            <person name="Doudna J."/>
            <person name="Cate J.H.D."/>
            <person name="Banfield J.F."/>
        </authorList>
    </citation>
    <scope>NUCLEOTIDE SEQUENCE</scope>
    <source>
        <strain evidence="9">NC_groundwater_17_Pr7_B-0.1um_64_12</strain>
    </source>
</reference>
<dbReference type="GO" id="GO:0046872">
    <property type="term" value="F:metal ion binding"/>
    <property type="evidence" value="ECO:0007669"/>
    <property type="project" value="UniProtKB-UniRule"/>
</dbReference>
<keyword evidence="3" id="KW-0645">Protease</keyword>
<comment type="cofactor">
    <cofactor evidence="8">
        <name>a divalent metal cation</name>
        <dbReference type="ChEBI" id="CHEBI:60240"/>
    </cofactor>
    <text evidence="8">Binds 2 divalent metal cations per subunit.</text>
</comment>
<dbReference type="CDD" id="cd05657">
    <property type="entry name" value="M42_glucanase_like"/>
    <property type="match status" value="1"/>
</dbReference>
<sequence>MTRFEIDVPYLTKTLVDLLNTPSPTGDTEWAISFVQQELEAMGAKTRRTTKGALLAEMEGLSKDKPRGLTAHVDTLGAMVSSIKPSGRLQMSALNGVMWPTVESEGVIVSTRSGRQVRGSIVLVNGAIHVNKEAATVARTAENLEIRLDERTSSVEETKLIGIEVGDIVFLDPRVEHGPGGFVRSRFLDDKACVACVLAAIKALRAGGMTPARRTTLLISNYEEVGHGGMDGLPADLAELVVLDMACIGTGLQGSEFHCSICLKDSSGPYSKELGDRLRSIADERGIELKTDVYPFYGSDGTAYWRSGGTAQVALIGPGVDTSHGYERTHTDALHDTAALIAEYLVAK</sequence>
<evidence type="ECO:0000256" key="7">
    <source>
        <dbReference type="PIRSR" id="PIRSR001123-1"/>
    </source>
</evidence>
<feature type="binding site" evidence="8">
    <location>
        <position position="244"/>
    </location>
    <ligand>
        <name>Zn(2+)</name>
        <dbReference type="ChEBI" id="CHEBI:29105"/>
        <label>1</label>
    </ligand>
</feature>
<feature type="binding site" evidence="8">
    <location>
        <position position="72"/>
    </location>
    <ligand>
        <name>Zn(2+)</name>
        <dbReference type="ChEBI" id="CHEBI:29105"/>
        <label>1</label>
    </ligand>
</feature>
<evidence type="ECO:0000256" key="2">
    <source>
        <dbReference type="ARBA" id="ARBA00022438"/>
    </source>
</evidence>
<feature type="binding site" evidence="8">
    <location>
        <position position="189"/>
    </location>
    <ligand>
        <name>Zn(2+)</name>
        <dbReference type="ChEBI" id="CHEBI:29105"/>
        <label>2</label>
    </ligand>
</feature>
<keyword evidence="4 8" id="KW-0479">Metal-binding</keyword>
<accession>A0A931LSI0</accession>
<comment type="caution">
    <text evidence="9">The sequence shown here is derived from an EMBL/GenBank/DDBJ whole genome shotgun (WGS) entry which is preliminary data.</text>
</comment>
<dbReference type="PANTHER" id="PTHR32481">
    <property type="entry name" value="AMINOPEPTIDASE"/>
    <property type="match status" value="1"/>
</dbReference>
<evidence type="ECO:0000256" key="4">
    <source>
        <dbReference type="ARBA" id="ARBA00022723"/>
    </source>
</evidence>
<evidence type="ECO:0000256" key="8">
    <source>
        <dbReference type="PIRSR" id="PIRSR001123-2"/>
    </source>
</evidence>
<feature type="binding site" evidence="8">
    <location>
        <position position="224"/>
    </location>
    <ligand>
        <name>Zn(2+)</name>
        <dbReference type="ChEBI" id="CHEBI:29105"/>
        <label>2</label>
    </ligand>
</feature>
<name>A0A931LSI0_FIMGI</name>
<protein>
    <submittedName>
        <fullName evidence="9">M42 family metallopeptidase</fullName>
    </submittedName>
</protein>
<evidence type="ECO:0000256" key="5">
    <source>
        <dbReference type="ARBA" id="ARBA00022801"/>
    </source>
</evidence>
<dbReference type="PANTHER" id="PTHR32481:SF7">
    <property type="entry name" value="AMINOPEPTIDASE YHFE-RELATED"/>
    <property type="match status" value="1"/>
</dbReference>
<organism evidence="9 10">
    <name type="scientific">Fimbriimonas ginsengisoli</name>
    <dbReference type="NCBI Taxonomy" id="1005039"/>
    <lineage>
        <taxon>Bacteria</taxon>
        <taxon>Bacillati</taxon>
        <taxon>Armatimonadota</taxon>
        <taxon>Fimbriimonadia</taxon>
        <taxon>Fimbriimonadales</taxon>
        <taxon>Fimbriimonadaceae</taxon>
        <taxon>Fimbriimonas</taxon>
    </lineage>
</organism>
<dbReference type="InterPro" id="IPR008007">
    <property type="entry name" value="Peptidase_M42"/>
</dbReference>
<evidence type="ECO:0000256" key="1">
    <source>
        <dbReference type="ARBA" id="ARBA00006272"/>
    </source>
</evidence>
<dbReference type="Gene3D" id="2.40.30.40">
    <property type="entry name" value="Peptidase M42, domain 2"/>
    <property type="match status" value="1"/>
</dbReference>
<dbReference type="PIRSF" id="PIRSF001123">
    <property type="entry name" value="PepA_GA"/>
    <property type="match status" value="1"/>
</dbReference>
<gene>
    <name evidence="9" type="ORF">HYR64_05715</name>
</gene>
<dbReference type="EMBL" id="JACOSL010000036">
    <property type="protein sequence ID" value="MBI1756587.1"/>
    <property type="molecule type" value="Genomic_DNA"/>
</dbReference>
<evidence type="ECO:0000256" key="3">
    <source>
        <dbReference type="ARBA" id="ARBA00022670"/>
    </source>
</evidence>
<dbReference type="InterPro" id="IPR051464">
    <property type="entry name" value="Peptidase_M42_aminopept"/>
</dbReference>
<dbReference type="SUPFAM" id="SSF53187">
    <property type="entry name" value="Zn-dependent exopeptidases"/>
    <property type="match status" value="1"/>
</dbReference>
<feature type="binding site" evidence="8">
    <location>
        <position position="189"/>
    </location>
    <ligand>
        <name>Zn(2+)</name>
        <dbReference type="ChEBI" id="CHEBI:29105"/>
        <label>1</label>
    </ligand>
</feature>
<dbReference type="Gene3D" id="3.40.630.10">
    <property type="entry name" value="Zn peptidases"/>
    <property type="match status" value="1"/>
</dbReference>
<dbReference type="SUPFAM" id="SSF101821">
    <property type="entry name" value="Aminopeptidase/glucanase lid domain"/>
    <property type="match status" value="1"/>
</dbReference>
<dbReference type="InterPro" id="IPR023367">
    <property type="entry name" value="Peptidase_M42_dom2"/>
</dbReference>
<evidence type="ECO:0000313" key="9">
    <source>
        <dbReference type="EMBL" id="MBI1756587.1"/>
    </source>
</evidence>
<evidence type="ECO:0000256" key="6">
    <source>
        <dbReference type="PIRNR" id="PIRNR001123"/>
    </source>
</evidence>
<dbReference type="GO" id="GO:0004177">
    <property type="term" value="F:aminopeptidase activity"/>
    <property type="evidence" value="ECO:0007669"/>
    <property type="project" value="UniProtKB-UniRule"/>
</dbReference>
<evidence type="ECO:0000313" key="10">
    <source>
        <dbReference type="Proteomes" id="UP000727962"/>
    </source>
</evidence>
<dbReference type="Pfam" id="PF05343">
    <property type="entry name" value="Peptidase_M42"/>
    <property type="match status" value="1"/>
</dbReference>
<keyword evidence="2" id="KW-0031">Aminopeptidase</keyword>
<comment type="similarity">
    <text evidence="1 6">Belongs to the peptidase M42 family.</text>
</comment>
<feature type="active site" description="Proton acceptor" evidence="7">
    <location>
        <position position="223"/>
    </location>
</feature>